<organism evidence="1 2">
    <name type="scientific">Paenibacillus macerans</name>
    <name type="common">Bacillus macerans</name>
    <dbReference type="NCBI Taxonomy" id="44252"/>
    <lineage>
        <taxon>Bacteria</taxon>
        <taxon>Bacillati</taxon>
        <taxon>Bacillota</taxon>
        <taxon>Bacilli</taxon>
        <taxon>Bacillales</taxon>
        <taxon>Paenibacillaceae</taxon>
        <taxon>Paenibacillus</taxon>
    </lineage>
</organism>
<sequence length="66" mass="7972">MCKPPSHMFASGCVWERTRFWKRTDYWVSKNYQGLQENAEPQRIPISEPKQNHNFILAHRDARRKV</sequence>
<evidence type="ECO:0000313" key="1">
    <source>
        <dbReference type="EMBL" id="KFM89124.1"/>
    </source>
</evidence>
<gene>
    <name evidence="1" type="ORF">DJ90_6232</name>
</gene>
<dbReference type="Proteomes" id="UP000029278">
    <property type="component" value="Unassembled WGS sequence"/>
</dbReference>
<name>A0A090XSK1_PAEMA</name>
<evidence type="ECO:0000313" key="2">
    <source>
        <dbReference type="Proteomes" id="UP000029278"/>
    </source>
</evidence>
<dbReference type="AlphaFoldDB" id="A0A090XSK1"/>
<dbReference type="STRING" id="44252.DJ90_6232"/>
<protein>
    <submittedName>
        <fullName evidence="1">Uncharacterized protein</fullName>
    </submittedName>
</protein>
<dbReference type="HOGENOM" id="CLU_2827048_0_0_9"/>
<proteinExistence type="predicted"/>
<accession>A0A090XSK1</accession>
<keyword evidence="2" id="KW-1185">Reference proteome</keyword>
<reference evidence="1 2" key="1">
    <citation type="submission" date="2014-04" db="EMBL/GenBank/DDBJ databases">
        <authorList>
            <person name="Bishop-Lilly K.A."/>
            <person name="Broomall S.M."/>
            <person name="Chain P.S."/>
            <person name="Chertkov O."/>
            <person name="Coyne S.R."/>
            <person name="Daligault H.E."/>
            <person name="Davenport K.W."/>
            <person name="Erkkila T."/>
            <person name="Frey K.G."/>
            <person name="Gibbons H.S."/>
            <person name="Gu W."/>
            <person name="Jaissle J."/>
            <person name="Johnson S.L."/>
            <person name="Koroleva G.I."/>
            <person name="Ladner J.T."/>
            <person name="Lo C.-C."/>
            <person name="Minogue T.D."/>
            <person name="Munk C."/>
            <person name="Palacios G.F."/>
            <person name="Redden C.L."/>
            <person name="Rosenzweig C.N."/>
            <person name="Scholz M.B."/>
            <person name="Teshima H."/>
            <person name="Xu Y."/>
        </authorList>
    </citation>
    <scope>NUCLEOTIDE SEQUENCE [LARGE SCALE GENOMIC DNA]</scope>
    <source>
        <strain evidence="1 2">8244</strain>
    </source>
</reference>
<dbReference type="EMBL" id="JMQA01000060">
    <property type="protein sequence ID" value="KFM89124.1"/>
    <property type="molecule type" value="Genomic_DNA"/>
</dbReference>
<comment type="caution">
    <text evidence="1">The sequence shown here is derived from an EMBL/GenBank/DDBJ whole genome shotgun (WGS) entry which is preliminary data.</text>
</comment>